<evidence type="ECO:0000259" key="1">
    <source>
        <dbReference type="PROSITE" id="PS50836"/>
    </source>
</evidence>
<dbReference type="EMBL" id="CAJOBH010149755">
    <property type="protein sequence ID" value="CAF4841138.1"/>
    <property type="molecule type" value="Genomic_DNA"/>
</dbReference>
<gene>
    <name evidence="2" type="ORF">BYL167_LOCUS49820</name>
</gene>
<reference evidence="2" key="1">
    <citation type="submission" date="2021-02" db="EMBL/GenBank/DDBJ databases">
        <authorList>
            <person name="Nowell W R."/>
        </authorList>
    </citation>
    <scope>NUCLEOTIDE SEQUENCE</scope>
</reference>
<dbReference type="AlphaFoldDB" id="A0A8S3BVQ8"/>
<dbReference type="PROSITE" id="PS50836">
    <property type="entry name" value="DOMON"/>
    <property type="match status" value="1"/>
</dbReference>
<feature type="non-terminal residue" evidence="2">
    <location>
        <position position="40"/>
    </location>
</feature>
<sequence>MVELQANVAQLWWTVNDIEQAITFELHVNTIGWIALGISP</sequence>
<evidence type="ECO:0000313" key="2">
    <source>
        <dbReference type="EMBL" id="CAF4841138.1"/>
    </source>
</evidence>
<feature type="domain" description="DOMON" evidence="1">
    <location>
        <begin position="7"/>
        <end position="40"/>
    </location>
</feature>
<dbReference type="Proteomes" id="UP000681967">
    <property type="component" value="Unassembled WGS sequence"/>
</dbReference>
<proteinExistence type="predicted"/>
<evidence type="ECO:0000313" key="3">
    <source>
        <dbReference type="Proteomes" id="UP000681967"/>
    </source>
</evidence>
<organism evidence="2 3">
    <name type="scientific">Rotaria magnacalcarata</name>
    <dbReference type="NCBI Taxonomy" id="392030"/>
    <lineage>
        <taxon>Eukaryota</taxon>
        <taxon>Metazoa</taxon>
        <taxon>Spiralia</taxon>
        <taxon>Gnathifera</taxon>
        <taxon>Rotifera</taxon>
        <taxon>Eurotatoria</taxon>
        <taxon>Bdelloidea</taxon>
        <taxon>Philodinida</taxon>
        <taxon>Philodinidae</taxon>
        <taxon>Rotaria</taxon>
    </lineage>
</organism>
<protein>
    <recommendedName>
        <fullName evidence="1">DOMON domain-containing protein</fullName>
    </recommendedName>
</protein>
<dbReference type="InterPro" id="IPR005018">
    <property type="entry name" value="DOMON_domain"/>
</dbReference>
<comment type="caution">
    <text evidence="2">The sequence shown here is derived from an EMBL/GenBank/DDBJ whole genome shotgun (WGS) entry which is preliminary data.</text>
</comment>
<accession>A0A8S3BVQ8</accession>
<name>A0A8S3BVQ8_9BILA</name>